<dbReference type="GO" id="GO:0000470">
    <property type="term" value="P:maturation of LSU-rRNA"/>
    <property type="evidence" value="ECO:0007669"/>
    <property type="project" value="TreeGrafter"/>
</dbReference>
<feature type="compositionally biased region" description="Low complexity" evidence="2">
    <location>
        <begin position="80"/>
        <end position="92"/>
    </location>
</feature>
<keyword evidence="4" id="KW-1185">Reference proteome</keyword>
<feature type="compositionally biased region" description="Basic and acidic residues" evidence="2">
    <location>
        <begin position="196"/>
        <end position="207"/>
    </location>
</feature>
<dbReference type="PANTHER" id="PTHR13245:SF14">
    <property type="entry name" value="RRP15-LIKE PROTEIN"/>
    <property type="match status" value="1"/>
</dbReference>
<reference evidence="3 4" key="1">
    <citation type="submission" date="2014-04" db="EMBL/GenBank/DDBJ databases">
        <authorList>
            <consortium name="DOE Joint Genome Institute"/>
            <person name="Kuo A."/>
            <person name="Girlanda M."/>
            <person name="Perotto S."/>
            <person name="Kohler A."/>
            <person name="Nagy L.G."/>
            <person name="Floudas D."/>
            <person name="Copeland A."/>
            <person name="Barry K.W."/>
            <person name="Cichocki N."/>
            <person name="Veneault-Fourrey C."/>
            <person name="LaButti K."/>
            <person name="Lindquist E.A."/>
            <person name="Lipzen A."/>
            <person name="Lundell T."/>
            <person name="Morin E."/>
            <person name="Murat C."/>
            <person name="Sun H."/>
            <person name="Tunlid A."/>
            <person name="Henrissat B."/>
            <person name="Grigoriev I.V."/>
            <person name="Hibbett D.S."/>
            <person name="Martin F."/>
            <person name="Nordberg H.P."/>
            <person name="Cantor M.N."/>
            <person name="Hua S.X."/>
        </authorList>
    </citation>
    <scope>NUCLEOTIDE SEQUENCE [LARGE SCALE GENOMIC DNA]</scope>
    <source>
        <strain evidence="3 4">MUT 4182</strain>
    </source>
</reference>
<comment type="similarity">
    <text evidence="1">Belongs to the RRP15 family.</text>
</comment>
<protein>
    <recommendedName>
        <fullName evidence="5">Rrp15p-domain-containing protein</fullName>
    </recommendedName>
</protein>
<dbReference type="OrthoDB" id="20949at2759"/>
<dbReference type="Pfam" id="PF07890">
    <property type="entry name" value="Rrp15p"/>
    <property type="match status" value="1"/>
</dbReference>
<reference evidence="4" key="2">
    <citation type="submission" date="2015-01" db="EMBL/GenBank/DDBJ databases">
        <title>Evolutionary Origins and Diversification of the Mycorrhizal Mutualists.</title>
        <authorList>
            <consortium name="DOE Joint Genome Institute"/>
            <consortium name="Mycorrhizal Genomics Consortium"/>
            <person name="Kohler A."/>
            <person name="Kuo A."/>
            <person name="Nagy L.G."/>
            <person name="Floudas D."/>
            <person name="Copeland A."/>
            <person name="Barry K.W."/>
            <person name="Cichocki N."/>
            <person name="Veneault-Fourrey C."/>
            <person name="LaButti K."/>
            <person name="Lindquist E.A."/>
            <person name="Lipzen A."/>
            <person name="Lundell T."/>
            <person name="Morin E."/>
            <person name="Murat C."/>
            <person name="Riley R."/>
            <person name="Ohm R."/>
            <person name="Sun H."/>
            <person name="Tunlid A."/>
            <person name="Henrissat B."/>
            <person name="Grigoriev I.V."/>
            <person name="Hibbett D.S."/>
            <person name="Martin F."/>
        </authorList>
    </citation>
    <scope>NUCLEOTIDE SEQUENCE [LARGE SCALE GENOMIC DNA]</scope>
    <source>
        <strain evidence="4">MUT 4182</strain>
    </source>
</reference>
<dbReference type="STRING" id="1051891.A0A0C3MM24"/>
<dbReference type="PANTHER" id="PTHR13245">
    <property type="entry name" value="RRP15-LIKE PROTEIN"/>
    <property type="match status" value="1"/>
</dbReference>
<evidence type="ECO:0000256" key="2">
    <source>
        <dbReference type="SAM" id="MobiDB-lite"/>
    </source>
</evidence>
<feature type="compositionally biased region" description="Basic and acidic residues" evidence="2">
    <location>
        <begin position="9"/>
        <end position="28"/>
    </location>
</feature>
<dbReference type="GO" id="GO:0000460">
    <property type="term" value="P:maturation of 5.8S rRNA"/>
    <property type="evidence" value="ECO:0007669"/>
    <property type="project" value="TreeGrafter"/>
</dbReference>
<dbReference type="EMBL" id="KN822942">
    <property type="protein sequence ID" value="KIO34737.1"/>
    <property type="molecule type" value="Genomic_DNA"/>
</dbReference>
<dbReference type="AlphaFoldDB" id="A0A0C3MM24"/>
<accession>A0A0C3MM24</accession>
<name>A0A0C3MM24_9AGAM</name>
<proteinExistence type="inferred from homology"/>
<feature type="compositionally biased region" description="Low complexity" evidence="2">
    <location>
        <begin position="29"/>
        <end position="45"/>
    </location>
</feature>
<gene>
    <name evidence="3" type="ORF">M407DRAFT_89604</name>
</gene>
<feature type="region of interest" description="Disordered" evidence="2">
    <location>
        <begin position="169"/>
        <end position="211"/>
    </location>
</feature>
<evidence type="ECO:0000256" key="1">
    <source>
        <dbReference type="ARBA" id="ARBA00007462"/>
    </source>
</evidence>
<sequence>MSPIPKKRKLDDPKQDESEPSDDQHEGSDLGSGSDSGSDAGSASSIDTETEIALSRLPDKSKKTSKRKRRAISPTPFGRTLTALLETSTATSQPLALRPSIAQKKNEEKLEMRAKKLLQTERKQKEDIGRVKDVIGGWGGEKERALRKVAQRGGYITVVKLFNMIQQVQSTEDNADESSEDERHRPRGFGKKRRQDTKQKEKQEEKVVLGQDDFMKMIRSGGVVSKA</sequence>
<dbReference type="InterPro" id="IPR012459">
    <property type="entry name" value="Rrp15"/>
</dbReference>
<feature type="compositionally biased region" description="Basic residues" evidence="2">
    <location>
        <begin position="185"/>
        <end position="195"/>
    </location>
</feature>
<dbReference type="Proteomes" id="UP000054248">
    <property type="component" value="Unassembled WGS sequence"/>
</dbReference>
<dbReference type="HOGENOM" id="CLU_088030_0_0_1"/>
<evidence type="ECO:0000313" key="3">
    <source>
        <dbReference type="EMBL" id="KIO34737.1"/>
    </source>
</evidence>
<feature type="region of interest" description="Disordered" evidence="2">
    <location>
        <begin position="1"/>
        <end position="108"/>
    </location>
</feature>
<evidence type="ECO:0008006" key="5">
    <source>
        <dbReference type="Google" id="ProtNLM"/>
    </source>
</evidence>
<evidence type="ECO:0000313" key="4">
    <source>
        <dbReference type="Proteomes" id="UP000054248"/>
    </source>
</evidence>
<dbReference type="GO" id="GO:0030687">
    <property type="term" value="C:preribosome, large subunit precursor"/>
    <property type="evidence" value="ECO:0007669"/>
    <property type="project" value="TreeGrafter"/>
</dbReference>
<organism evidence="3 4">
    <name type="scientific">Tulasnella calospora MUT 4182</name>
    <dbReference type="NCBI Taxonomy" id="1051891"/>
    <lineage>
        <taxon>Eukaryota</taxon>
        <taxon>Fungi</taxon>
        <taxon>Dikarya</taxon>
        <taxon>Basidiomycota</taxon>
        <taxon>Agaricomycotina</taxon>
        <taxon>Agaricomycetes</taxon>
        <taxon>Cantharellales</taxon>
        <taxon>Tulasnellaceae</taxon>
        <taxon>Tulasnella</taxon>
    </lineage>
</organism>